<proteinExistence type="predicted"/>
<evidence type="ECO:0000313" key="1">
    <source>
        <dbReference type="Proteomes" id="UP000095287"/>
    </source>
</evidence>
<name>A0A1I8A2C9_9BILA</name>
<dbReference type="Proteomes" id="UP000095287">
    <property type="component" value="Unplaced"/>
</dbReference>
<keyword evidence="1" id="KW-1185">Reference proteome</keyword>
<evidence type="ECO:0000313" key="2">
    <source>
        <dbReference type="WBParaSite" id="L893_g32312.t1"/>
    </source>
</evidence>
<protein>
    <submittedName>
        <fullName evidence="2">F-box domain-containing protein</fullName>
    </submittedName>
</protein>
<organism evidence="1 2">
    <name type="scientific">Steinernema glaseri</name>
    <dbReference type="NCBI Taxonomy" id="37863"/>
    <lineage>
        <taxon>Eukaryota</taxon>
        <taxon>Metazoa</taxon>
        <taxon>Ecdysozoa</taxon>
        <taxon>Nematoda</taxon>
        <taxon>Chromadorea</taxon>
        <taxon>Rhabditida</taxon>
        <taxon>Tylenchina</taxon>
        <taxon>Panagrolaimomorpha</taxon>
        <taxon>Strongyloidoidea</taxon>
        <taxon>Steinernematidae</taxon>
        <taxon>Steinernema</taxon>
    </lineage>
</organism>
<accession>A0A1I8A2C9</accession>
<dbReference type="AlphaFoldDB" id="A0A1I8A2C9"/>
<dbReference type="WBParaSite" id="L893_g32312.t1">
    <property type="protein sequence ID" value="L893_g32312.t1"/>
    <property type="gene ID" value="L893_g32312"/>
</dbReference>
<sequence>MDHLFYDLVEEIVGYLPRKDVETISRVAQRSPELSNWSAAAEDQLENRFLLDVYARVQKPDVQNGDPKMWLHARKVRPTGRPTDWDFTGWRYAWIRSVKIGYTKLNITTQPTLDQVRRTLSLPVDQSVSSSLVVTGASRSHAVTDLFIKFLMATQKEFTKVALRWSTSELEEAVIDYIWRGGVFQELSLAGENNTYMLSAAIGRIFGNTSGRPLKIKCRDTCFPINQTTNLVVNWLDSDGTYEKKEVSCDSCNFWAQLTSTDSHFKDIVRCPDELSLAGENNTYMLSAAIGRIFGNTRGRPLTIKLRDTWFPINQTTHLVLNWLDSDGTYEKKEVYCDSCNFLAQLKSTDSQFKDIVKCPGGGYLAHPTRNSSLYITKETISVVEFRLWVSLFFFVSSYQYLLQHAPRDFEWIDIVIEKWIEGDGSYVYKRKADSSGVKKLTFTVKVAEDWIKFVKKYGTKGPKASNPTNNAIQRIPHPSNTVWLEVAKINQQVNVRVIEKQDL</sequence>
<reference evidence="2" key="1">
    <citation type="submission" date="2016-11" db="UniProtKB">
        <authorList>
            <consortium name="WormBaseParasite"/>
        </authorList>
    </citation>
    <scope>IDENTIFICATION</scope>
</reference>